<gene>
    <name evidence="6" type="ORF">BPA01_07270</name>
</gene>
<feature type="domain" description="Methyl-accepting transducer" evidence="5">
    <location>
        <begin position="199"/>
        <end position="456"/>
    </location>
</feature>
<dbReference type="STRING" id="54914.AV540_14420"/>
<dbReference type="SUPFAM" id="SSF58104">
    <property type="entry name" value="Methyl-accepting chemotaxis protein (MCP) signaling domain"/>
    <property type="match status" value="1"/>
</dbReference>
<name>A0A4Y3PCH8_BREPA</name>
<accession>A0A4Y3PCH8</accession>
<dbReference type="PANTHER" id="PTHR32089">
    <property type="entry name" value="METHYL-ACCEPTING CHEMOTAXIS PROTEIN MCPB"/>
    <property type="match status" value="1"/>
</dbReference>
<keyword evidence="1 3" id="KW-0807">Transducer</keyword>
<dbReference type="PANTHER" id="PTHR32089:SF112">
    <property type="entry name" value="LYSOZYME-LIKE PROTEIN-RELATED"/>
    <property type="match status" value="1"/>
</dbReference>
<dbReference type="Gene3D" id="1.10.287.950">
    <property type="entry name" value="Methyl-accepting chemotaxis protein"/>
    <property type="match status" value="1"/>
</dbReference>
<dbReference type="PROSITE" id="PS50111">
    <property type="entry name" value="CHEMOTAXIS_TRANSDUC_2"/>
    <property type="match status" value="1"/>
</dbReference>
<comment type="similarity">
    <text evidence="2">Belongs to the methyl-accepting chemotaxis (MCP) protein family.</text>
</comment>
<organism evidence="6 7">
    <name type="scientific">Brevibacillus parabrevis</name>
    <dbReference type="NCBI Taxonomy" id="54914"/>
    <lineage>
        <taxon>Bacteria</taxon>
        <taxon>Bacillati</taxon>
        <taxon>Bacillota</taxon>
        <taxon>Bacilli</taxon>
        <taxon>Bacillales</taxon>
        <taxon>Paenibacillaceae</taxon>
        <taxon>Brevibacillus</taxon>
    </lineage>
</organism>
<feature type="transmembrane region" description="Helical" evidence="4">
    <location>
        <begin position="12"/>
        <end position="29"/>
    </location>
</feature>
<evidence type="ECO:0000256" key="3">
    <source>
        <dbReference type="PROSITE-ProRule" id="PRU00284"/>
    </source>
</evidence>
<dbReference type="GO" id="GO:0016020">
    <property type="term" value="C:membrane"/>
    <property type="evidence" value="ECO:0007669"/>
    <property type="project" value="InterPro"/>
</dbReference>
<dbReference type="AlphaFoldDB" id="A0A4Y3PCH8"/>
<evidence type="ECO:0000256" key="2">
    <source>
        <dbReference type="ARBA" id="ARBA00029447"/>
    </source>
</evidence>
<dbReference type="EMBL" id="BJMH01000003">
    <property type="protein sequence ID" value="GEB31147.1"/>
    <property type="molecule type" value="Genomic_DNA"/>
</dbReference>
<dbReference type="GO" id="GO:0004888">
    <property type="term" value="F:transmembrane signaling receptor activity"/>
    <property type="evidence" value="ECO:0007669"/>
    <property type="project" value="InterPro"/>
</dbReference>
<evidence type="ECO:0000256" key="4">
    <source>
        <dbReference type="SAM" id="Phobius"/>
    </source>
</evidence>
<feature type="transmembrane region" description="Helical" evidence="4">
    <location>
        <begin position="35"/>
        <end position="56"/>
    </location>
</feature>
<keyword evidence="4" id="KW-0472">Membrane</keyword>
<dbReference type="SMART" id="SM00283">
    <property type="entry name" value="MA"/>
    <property type="match status" value="1"/>
</dbReference>
<proteinExistence type="inferred from homology"/>
<evidence type="ECO:0000259" key="5">
    <source>
        <dbReference type="PROSITE" id="PS50111"/>
    </source>
</evidence>
<dbReference type="GO" id="GO:0007165">
    <property type="term" value="P:signal transduction"/>
    <property type="evidence" value="ECO:0007669"/>
    <property type="project" value="UniProtKB-KW"/>
</dbReference>
<evidence type="ECO:0000256" key="1">
    <source>
        <dbReference type="ARBA" id="ARBA00023224"/>
    </source>
</evidence>
<evidence type="ECO:0000313" key="7">
    <source>
        <dbReference type="Proteomes" id="UP000316882"/>
    </source>
</evidence>
<dbReference type="InterPro" id="IPR004090">
    <property type="entry name" value="Chemotax_Me-accpt_rcpt"/>
</dbReference>
<evidence type="ECO:0000313" key="6">
    <source>
        <dbReference type="EMBL" id="GEB31147.1"/>
    </source>
</evidence>
<dbReference type="GeneID" id="87610741"/>
<dbReference type="RefSeq" id="WP_122962471.1">
    <property type="nucleotide sequence ID" value="NZ_BJMH01000003.1"/>
</dbReference>
<feature type="transmembrane region" description="Helical" evidence="4">
    <location>
        <begin position="63"/>
        <end position="83"/>
    </location>
</feature>
<dbReference type="Proteomes" id="UP000316882">
    <property type="component" value="Unassembled WGS sequence"/>
</dbReference>
<protein>
    <submittedName>
        <fullName evidence="6">Methyl-accepting chemotaxis protein</fullName>
    </submittedName>
</protein>
<dbReference type="InterPro" id="IPR004089">
    <property type="entry name" value="MCPsignal_dom"/>
</dbReference>
<reference evidence="6 7" key="1">
    <citation type="submission" date="2019-06" db="EMBL/GenBank/DDBJ databases">
        <title>Whole genome shotgun sequence of Brevibacillus parabrevis NBRC 12334.</title>
        <authorList>
            <person name="Hosoyama A."/>
            <person name="Uohara A."/>
            <person name="Ohji S."/>
            <person name="Ichikawa N."/>
        </authorList>
    </citation>
    <scope>NUCLEOTIDE SEQUENCE [LARGE SCALE GENOMIC DNA]</scope>
    <source>
        <strain evidence="6 7">NBRC 12334</strain>
    </source>
</reference>
<dbReference type="Pfam" id="PF00015">
    <property type="entry name" value="MCPsignal"/>
    <property type="match status" value="1"/>
</dbReference>
<comment type="caution">
    <text evidence="6">The sequence shown here is derived from an EMBL/GenBank/DDBJ whole genome shotgun (WGS) entry which is preliminary data.</text>
</comment>
<sequence length="485" mass="53352">MDQKTLITKQRNKIVICIGWLMVVLQVAIDITRGLSLAFVIQWFVFAGICLLLMWMNRAAKTILLIPYVLVGVLSLICVMHLLTFPRTAERSMLNLFEYLALVSLYPNYRPVIAMSVVAIITANLGQYLNVYADANNVPLVVVAIITIYVAKLNENVYLQAESRHKETLFAKQQIEQIFGKVLHSVETLKQFSLSLKDNVLFTERVSREVLTSFSEVAKGVQLQAASVGDISNSVQDSNHGVQRVAASSQRMKDLTLATVKVTEEGNEQVSTLTKQMAHISTIIDKTVTLMNELHERNQQIGSVLSKISEISNQTNLLALNAAIEAARAGEHGRGFAVVSDEVRKLAVHSQQSTEEIAGILVDIQNKTSDLAKQIITGQAAVVDSQNAAQHTESILKQITNNANSVVIQAGEVETLIHALENGSLRIVDEITQIYSVTEQSSASVEQVLASVDEQTERIEQIVASFRELELLTDTLSSLAVESGK</sequence>
<keyword evidence="4" id="KW-1133">Transmembrane helix</keyword>
<dbReference type="PRINTS" id="PR00260">
    <property type="entry name" value="CHEMTRNSDUCR"/>
</dbReference>
<keyword evidence="7" id="KW-1185">Reference proteome</keyword>
<keyword evidence="4" id="KW-0812">Transmembrane</keyword>
<dbReference type="GO" id="GO:0006935">
    <property type="term" value="P:chemotaxis"/>
    <property type="evidence" value="ECO:0007669"/>
    <property type="project" value="InterPro"/>
</dbReference>